<feature type="compositionally biased region" description="Gly residues" evidence="1">
    <location>
        <begin position="327"/>
        <end position="355"/>
    </location>
</feature>
<gene>
    <name evidence="2" type="ORF">IEQ31_12705</name>
</gene>
<keyword evidence="3" id="KW-1185">Reference proteome</keyword>
<feature type="compositionally biased region" description="Low complexity" evidence="1">
    <location>
        <begin position="161"/>
        <end position="173"/>
    </location>
</feature>
<protein>
    <recommendedName>
        <fullName evidence="4">PPE domain-containing protein</fullName>
    </recommendedName>
</protein>
<dbReference type="EMBL" id="JACXRZ010000007">
    <property type="protein sequence ID" value="MBD3144040.1"/>
    <property type="molecule type" value="Genomic_DNA"/>
</dbReference>
<evidence type="ECO:0000256" key="1">
    <source>
        <dbReference type="SAM" id="MobiDB-lite"/>
    </source>
</evidence>
<evidence type="ECO:0008006" key="4">
    <source>
        <dbReference type="Google" id="ProtNLM"/>
    </source>
</evidence>
<sequence>MGAEAGWEPIKVYTSVDGLDPDNLSREQIKQKLDAASPDTVRRAGQAFIDAADLVGGKVGGNGPSEVGIQAALSRTAKELAAVWRGPAAEEVQSALRALYATAGALGDAMTASGAAMSWYADVVSDAKTNFPAGPSGSGGSNEGAGGGTNGTPSPYPSPPLSSSASSGSFSTPAPSPGAMPYPDGDEAARAHFRKLNQQIQEANNAFAEGLAFELPAVAPLHIDLANSPRIHVGGTGAPTTTSDGVWHGGSYGDGTTGSGSTGSESGGSGSGGGGQSGGGSGGTDGSGIDGSGSGGTSGGTGGGDTGSGSGGADGSGGAGDPSSGDAGTGDPGAGGSPGAGEPGTGQPGGSGDGSGTAPAVIGGGSTELATTHPLPGATAPAGTTPHALTGYPDPRIPLPTAGPTGALPPGGVIGVYGGARTGYGAGAAVEGGGLLGGYRAAQGGAGSSFLPYAPAAGGAGTGGQDEREREIYDPEPDIWRVTSTISPDRIG</sequence>
<feature type="compositionally biased region" description="Gly residues" evidence="1">
    <location>
        <begin position="247"/>
        <end position="320"/>
    </location>
</feature>
<evidence type="ECO:0000313" key="3">
    <source>
        <dbReference type="Proteomes" id="UP000653231"/>
    </source>
</evidence>
<accession>A0ABR8L3F4</accession>
<evidence type="ECO:0000313" key="2">
    <source>
        <dbReference type="EMBL" id="MBD3144040.1"/>
    </source>
</evidence>
<name>A0ABR8L3F4_9ACTN</name>
<organism evidence="2 3">
    <name type="scientific">Microbispora bryophytorum subsp. camponoti</name>
    <dbReference type="NCBI Taxonomy" id="1677852"/>
    <lineage>
        <taxon>Bacteria</taxon>
        <taxon>Bacillati</taxon>
        <taxon>Actinomycetota</taxon>
        <taxon>Actinomycetes</taxon>
        <taxon>Streptosporangiales</taxon>
        <taxon>Streptosporangiaceae</taxon>
        <taxon>Microbispora</taxon>
    </lineage>
</organism>
<reference evidence="2 3" key="1">
    <citation type="submission" date="2020-09" db="EMBL/GenBank/DDBJ databases">
        <title>Actinomycete isolated from the Camponotus japonicus Mayr.</title>
        <authorList>
            <person name="Gong X."/>
        </authorList>
    </citation>
    <scope>NUCLEOTIDE SEQUENCE [LARGE SCALE GENOMIC DNA]</scope>
    <source>
        <strain evidence="2 3">2C-HV3</strain>
    </source>
</reference>
<feature type="region of interest" description="Disordered" evidence="1">
    <location>
        <begin position="234"/>
        <end position="407"/>
    </location>
</feature>
<feature type="region of interest" description="Disordered" evidence="1">
    <location>
        <begin position="131"/>
        <end position="186"/>
    </location>
</feature>
<dbReference type="Proteomes" id="UP000653231">
    <property type="component" value="Unassembled WGS sequence"/>
</dbReference>
<comment type="caution">
    <text evidence="2">The sequence shown here is derived from an EMBL/GenBank/DDBJ whole genome shotgun (WGS) entry which is preliminary data.</text>
</comment>
<feature type="compositionally biased region" description="Gly residues" evidence="1">
    <location>
        <begin position="136"/>
        <end position="150"/>
    </location>
</feature>
<proteinExistence type="predicted"/>
<feature type="region of interest" description="Disordered" evidence="1">
    <location>
        <begin position="457"/>
        <end position="476"/>
    </location>
</feature>
<feature type="compositionally biased region" description="Low complexity" evidence="1">
    <location>
        <begin position="369"/>
        <end position="391"/>
    </location>
</feature>
<dbReference type="RefSeq" id="WP_191051636.1">
    <property type="nucleotide sequence ID" value="NZ_JACXRZ010000007.1"/>
</dbReference>